<dbReference type="GO" id="GO:0047631">
    <property type="term" value="F:ADP-ribose diphosphatase activity"/>
    <property type="evidence" value="ECO:0007669"/>
    <property type="project" value="TreeGrafter"/>
</dbReference>
<reference evidence="1 2" key="1">
    <citation type="journal article" date="2015" name="Genome Biol. Evol.">
        <title>Comparative Genomics of a Bacterivorous Green Alga Reveals Evolutionary Causalities and Consequences of Phago-Mixotrophic Mode of Nutrition.</title>
        <authorList>
            <person name="Burns J.A."/>
            <person name="Paasch A."/>
            <person name="Narechania A."/>
            <person name="Kim E."/>
        </authorList>
    </citation>
    <scope>NUCLEOTIDE SEQUENCE [LARGE SCALE GENOMIC DNA]</scope>
    <source>
        <strain evidence="1 2">PLY_AMNH</strain>
    </source>
</reference>
<keyword evidence="2" id="KW-1185">Reference proteome</keyword>
<sequence>MATSSKPGEGSTCAATQPAAPVEDPLFTFGVIADIQYADIDDGASFSGTPRFYRNSLNVLAEAVGAWRKRDVDFAIQLGDIIDVCALLLWDTTLNTKLGLRS</sequence>
<gene>
    <name evidence="1" type="ORF">CYMTET_31255</name>
</gene>
<organism evidence="1 2">
    <name type="scientific">Cymbomonas tetramitiformis</name>
    <dbReference type="NCBI Taxonomy" id="36881"/>
    <lineage>
        <taxon>Eukaryota</taxon>
        <taxon>Viridiplantae</taxon>
        <taxon>Chlorophyta</taxon>
        <taxon>Pyramimonadophyceae</taxon>
        <taxon>Pyramimonadales</taxon>
        <taxon>Pyramimonadaceae</taxon>
        <taxon>Cymbomonas</taxon>
    </lineage>
</organism>
<dbReference type="GO" id="GO:0047734">
    <property type="term" value="F:CDP-glycerol diphosphatase activity"/>
    <property type="evidence" value="ECO:0007669"/>
    <property type="project" value="TreeGrafter"/>
</dbReference>
<dbReference type="Gene3D" id="3.60.21.10">
    <property type="match status" value="1"/>
</dbReference>
<dbReference type="InterPro" id="IPR029052">
    <property type="entry name" value="Metallo-depent_PP-like"/>
</dbReference>
<evidence type="ECO:0000313" key="1">
    <source>
        <dbReference type="EMBL" id="KAK3259762.1"/>
    </source>
</evidence>
<evidence type="ECO:0000313" key="2">
    <source>
        <dbReference type="Proteomes" id="UP001190700"/>
    </source>
</evidence>
<dbReference type="PANTHER" id="PTHR16509:SF1">
    <property type="entry name" value="MANGANESE-DEPENDENT ADP-RIBOSE_CDP-ALCOHOL DIPHOSPHATASE"/>
    <property type="match status" value="1"/>
</dbReference>
<name>A0AAE0FH57_9CHLO</name>
<dbReference type="GO" id="GO:0008663">
    <property type="term" value="F:2',3'-cyclic-nucleotide 2'-phosphodiesterase activity"/>
    <property type="evidence" value="ECO:0007669"/>
    <property type="project" value="TreeGrafter"/>
</dbReference>
<proteinExistence type="predicted"/>
<dbReference type="AlphaFoldDB" id="A0AAE0FH57"/>
<comment type="caution">
    <text evidence="1">The sequence shown here is derived from an EMBL/GenBank/DDBJ whole genome shotgun (WGS) entry which is preliminary data.</text>
</comment>
<accession>A0AAE0FH57</accession>
<dbReference type="EMBL" id="LGRX02018475">
    <property type="protein sequence ID" value="KAK3259762.1"/>
    <property type="molecule type" value="Genomic_DNA"/>
</dbReference>
<dbReference type="Proteomes" id="UP001190700">
    <property type="component" value="Unassembled WGS sequence"/>
</dbReference>
<dbReference type="SUPFAM" id="SSF56300">
    <property type="entry name" value="Metallo-dependent phosphatases"/>
    <property type="match status" value="1"/>
</dbReference>
<dbReference type="PANTHER" id="PTHR16509">
    <property type="match status" value="1"/>
</dbReference>
<protein>
    <submittedName>
        <fullName evidence="1">Uncharacterized protein</fullName>
    </submittedName>
</protein>
<dbReference type="GO" id="GO:0030145">
    <property type="term" value="F:manganese ion binding"/>
    <property type="evidence" value="ECO:0007669"/>
    <property type="project" value="TreeGrafter"/>
</dbReference>